<evidence type="ECO:0000313" key="4">
    <source>
        <dbReference type="Proteomes" id="UP001239445"/>
    </source>
</evidence>
<proteinExistence type="predicted"/>
<evidence type="ECO:0000256" key="2">
    <source>
        <dbReference type="SAM" id="SignalP"/>
    </source>
</evidence>
<keyword evidence="2" id="KW-0732">Signal</keyword>
<comment type="caution">
    <text evidence="3">The sequence shown here is derived from an EMBL/GenBank/DDBJ whole genome shotgun (WGS) entry which is preliminary data.</text>
</comment>
<gene>
    <name evidence="3" type="ORF">QBC47DRAFT_455288</name>
</gene>
<dbReference type="EMBL" id="MU839847">
    <property type="protein sequence ID" value="KAK1750370.1"/>
    <property type="molecule type" value="Genomic_DNA"/>
</dbReference>
<reference evidence="3" key="1">
    <citation type="submission" date="2023-06" db="EMBL/GenBank/DDBJ databases">
        <title>Genome-scale phylogeny and comparative genomics of the fungal order Sordariales.</title>
        <authorList>
            <consortium name="Lawrence Berkeley National Laboratory"/>
            <person name="Hensen N."/>
            <person name="Bonometti L."/>
            <person name="Westerberg I."/>
            <person name="Brannstrom I.O."/>
            <person name="Guillou S."/>
            <person name="Cros-Aarteil S."/>
            <person name="Calhoun S."/>
            <person name="Haridas S."/>
            <person name="Kuo A."/>
            <person name="Mondo S."/>
            <person name="Pangilinan J."/>
            <person name="Riley R."/>
            <person name="Labutti K."/>
            <person name="Andreopoulos B."/>
            <person name="Lipzen A."/>
            <person name="Chen C."/>
            <person name="Yanf M."/>
            <person name="Daum C."/>
            <person name="Ng V."/>
            <person name="Clum A."/>
            <person name="Steindorff A."/>
            <person name="Ohm R."/>
            <person name="Martin F."/>
            <person name="Silar P."/>
            <person name="Natvig D."/>
            <person name="Lalanne C."/>
            <person name="Gautier V."/>
            <person name="Ament-Velasquez S.L."/>
            <person name="Kruys A."/>
            <person name="Hutchinson M.I."/>
            <person name="Powell A.J."/>
            <person name="Barry K."/>
            <person name="Miller A.N."/>
            <person name="Grigoriev I.V."/>
            <person name="Debuchy R."/>
            <person name="Gladieux P."/>
            <person name="Thoren M.H."/>
            <person name="Johannesson H."/>
        </authorList>
    </citation>
    <scope>NUCLEOTIDE SEQUENCE</scope>
    <source>
        <strain evidence="3">PSN4</strain>
    </source>
</reference>
<feature type="compositionally biased region" description="Gly residues" evidence="1">
    <location>
        <begin position="36"/>
        <end position="49"/>
    </location>
</feature>
<feature type="signal peptide" evidence="2">
    <location>
        <begin position="1"/>
        <end position="24"/>
    </location>
</feature>
<evidence type="ECO:0000313" key="3">
    <source>
        <dbReference type="EMBL" id="KAK1750370.1"/>
    </source>
</evidence>
<protein>
    <submittedName>
        <fullName evidence="3">Uncharacterized protein</fullName>
    </submittedName>
</protein>
<dbReference type="Proteomes" id="UP001239445">
    <property type="component" value="Unassembled WGS sequence"/>
</dbReference>
<sequence length="322" mass="34883">MGPSSLRLLTFLCIFACLSSTAWSWPIWWPPWLDHGPGGNGGGGGGGGPGNPPPDDSWRQRNLNTITGIYNLTVFPNQLPIIQHGGAGVPPGLFSQNVVGRVDPVGDFEGFEDSIEYFFALSPVPAGNGAAAAITRAQITEFSSECREVAASVVYLYCNVVDPTRPDNGKTLAPLKQVAFWRFDDQGAVLKYDAWIPNLNTWVEATTAAQVTNTQFQAQSIQQICAVTQMRCTGGNTQWTSIEQCVMMLSQKPYGNYDAAWGDNIVCRSIHLVLTQVRPDVHCPHVGPTGGGKCVDVPYPSDYFSDQTLYGDPVGETFKCKS</sequence>
<feature type="region of interest" description="Disordered" evidence="1">
    <location>
        <begin position="36"/>
        <end position="57"/>
    </location>
</feature>
<organism evidence="3 4">
    <name type="scientific">Echria macrotheca</name>
    <dbReference type="NCBI Taxonomy" id="438768"/>
    <lineage>
        <taxon>Eukaryota</taxon>
        <taxon>Fungi</taxon>
        <taxon>Dikarya</taxon>
        <taxon>Ascomycota</taxon>
        <taxon>Pezizomycotina</taxon>
        <taxon>Sordariomycetes</taxon>
        <taxon>Sordariomycetidae</taxon>
        <taxon>Sordariales</taxon>
        <taxon>Schizotheciaceae</taxon>
        <taxon>Echria</taxon>
    </lineage>
</organism>
<keyword evidence="4" id="KW-1185">Reference proteome</keyword>
<accession>A0AAJ0B387</accession>
<feature type="chain" id="PRO_5042519818" evidence="2">
    <location>
        <begin position="25"/>
        <end position="322"/>
    </location>
</feature>
<evidence type="ECO:0000256" key="1">
    <source>
        <dbReference type="SAM" id="MobiDB-lite"/>
    </source>
</evidence>
<name>A0AAJ0B387_9PEZI</name>
<dbReference type="AlphaFoldDB" id="A0AAJ0B387"/>